<dbReference type="InterPro" id="IPR028596">
    <property type="entry name" value="KATNA1"/>
</dbReference>
<keyword evidence="5 11" id="KW-0547">Nucleotide-binding</keyword>
<comment type="activity regulation">
    <text evidence="11">ATPase activity is stimulated by microtubules, which promote homooligomerization. ATP-dependent microtubule severing is stimulated by interaction with KATNB1.</text>
</comment>
<dbReference type="GO" id="GO:0051301">
    <property type="term" value="P:cell division"/>
    <property type="evidence" value="ECO:0007669"/>
    <property type="project" value="UniProtKB-KW"/>
</dbReference>
<dbReference type="Pfam" id="PF17862">
    <property type="entry name" value="AAA_lid_3"/>
    <property type="match status" value="1"/>
</dbReference>
<dbReference type="Pfam" id="PF00004">
    <property type="entry name" value="AAA"/>
    <property type="match status" value="1"/>
</dbReference>
<evidence type="ECO:0000256" key="3">
    <source>
        <dbReference type="ARBA" id="ARBA00022618"/>
    </source>
</evidence>
<proteinExistence type="inferred from homology"/>
<comment type="subunit">
    <text evidence="11">Can homooligomerize into hexameric rings, which may be promoted by interaction with microtubules. Interacts with KATNB1, which may serve as a targeting subunit.</text>
</comment>
<dbReference type="GO" id="GO:0005524">
    <property type="term" value="F:ATP binding"/>
    <property type="evidence" value="ECO:0007669"/>
    <property type="project" value="UniProtKB-KW"/>
</dbReference>
<comment type="function">
    <text evidence="11">Catalytic subunit of a complex which severs microtubules in an ATP-dependent manner. Microtubule severing may promote rapid reorganization of cellular microtubule arrays and the release of microtubules from the centrosome following nucleation.</text>
</comment>
<dbReference type="InterPro" id="IPR050304">
    <property type="entry name" value="MT-severing_AAA_ATPase"/>
</dbReference>
<evidence type="ECO:0000256" key="5">
    <source>
        <dbReference type="ARBA" id="ARBA00022741"/>
    </source>
</evidence>
<dbReference type="GO" id="GO:0016887">
    <property type="term" value="F:ATP hydrolysis activity"/>
    <property type="evidence" value="ECO:0007669"/>
    <property type="project" value="InterPro"/>
</dbReference>
<dbReference type="InterPro" id="IPR048611">
    <property type="entry name" value="KATNA1_MIT"/>
</dbReference>
<dbReference type="InterPro" id="IPR003959">
    <property type="entry name" value="ATPase_AAA_core"/>
</dbReference>
<dbReference type="FunFam" id="3.40.50.300:FF:000159">
    <property type="entry name" value="Katanin p60 ATPase-containing subunit A1"/>
    <property type="match status" value="1"/>
</dbReference>
<name>A0A8C7DQC3_ONCKI</name>
<dbReference type="SMART" id="SM00382">
    <property type="entry name" value="AAA"/>
    <property type="match status" value="1"/>
</dbReference>
<comment type="similarity">
    <text evidence="11">Belongs to the AAA ATPase family. Katanin p60 subunit A1 subfamily.</text>
</comment>
<gene>
    <name evidence="11 13" type="primary">KATNA1</name>
</gene>
<dbReference type="HAMAP" id="MF_03023">
    <property type="entry name" value="Katanin_p60_A1"/>
    <property type="match status" value="1"/>
</dbReference>
<evidence type="ECO:0000256" key="1">
    <source>
        <dbReference type="ARBA" id="ARBA00004186"/>
    </source>
</evidence>
<accession>A0A8C7DQC3</accession>
<dbReference type="Gene3D" id="1.20.58.80">
    <property type="entry name" value="Phosphotransferase system, lactose/cellobiose-type IIA subunit"/>
    <property type="match status" value="1"/>
</dbReference>
<dbReference type="GO" id="GO:0005813">
    <property type="term" value="C:centrosome"/>
    <property type="evidence" value="ECO:0007669"/>
    <property type="project" value="UniProtKB-SubCell"/>
</dbReference>
<protein>
    <recommendedName>
        <fullName evidence="11">Katanin p60 ATPase-containing subunit A1</fullName>
        <shortName evidence="11">Katanin p60 subunit A1</shortName>
        <ecNumber evidence="11">5.6.1.1</ecNumber>
    </recommendedName>
    <alternativeName>
        <fullName evidence="11">p60 katanin</fullName>
    </alternativeName>
</protein>
<feature type="binding site" evidence="11">
    <location>
        <begin position="199"/>
        <end position="206"/>
    </location>
    <ligand>
        <name>ATP</name>
        <dbReference type="ChEBI" id="CHEBI:30616"/>
    </ligand>
</feature>
<dbReference type="FunFam" id="1.20.58.80:FF:000003">
    <property type="entry name" value="Katanin p60 ATPase-containing subunit A1"/>
    <property type="match status" value="1"/>
</dbReference>
<sequence length="441" mass="50458">MSLHEISENVKLAREYTLLGNYSSAIVCYQGVLEQIKKHLFTLRDSSFQQRWQKVWQEINEENKQVEEIMTTLENFKLETTPSKPPSNKDGISDIWPVQVECRYSPSRLTNNPLLFVLQNKLEVSEKDVKKFDGQGYDKDLIEALERDIISQNPNVKWDDIADLEEAKKLLKEAVVLPMWMPEFFKGIRRPWKGVLLVGPPGTGKTLLAKAVATECRTTFFNVSSSTLTSKYRGESEKLVRLLFEMARFCAPTTIFIDEVDSMCSRRGTSEEHEASRRVKAELLVQMDGVGGASENEDPSKMVMVLAATNFPWDIDEALRRRLEKRIYIPLPSAKGRVELLKINLKELELANDVDMAKIAEQMEGYSGADITNVCRDASLMAMRRRIEGLMPEEIRNISRDEMHMPTTMEDFESSLKKVSKSVSASDLEKYEKWIEEFGSC</sequence>
<dbReference type="Gene3D" id="1.10.8.60">
    <property type="match status" value="1"/>
</dbReference>
<dbReference type="InterPro" id="IPR027417">
    <property type="entry name" value="P-loop_NTPase"/>
</dbReference>
<dbReference type="Gene3D" id="3.40.50.300">
    <property type="entry name" value="P-loop containing nucleotide triphosphate hydrolases"/>
    <property type="match status" value="1"/>
</dbReference>
<evidence type="ECO:0000256" key="9">
    <source>
        <dbReference type="ARBA" id="ARBA00023235"/>
    </source>
</evidence>
<dbReference type="InterPro" id="IPR003593">
    <property type="entry name" value="AAA+_ATPase"/>
</dbReference>
<dbReference type="GO" id="GO:0008568">
    <property type="term" value="F:microtubule severing ATPase activity"/>
    <property type="evidence" value="ECO:0007669"/>
    <property type="project" value="UniProtKB-EC"/>
</dbReference>
<dbReference type="CDD" id="cd19522">
    <property type="entry name" value="RecA-like_KTNA1"/>
    <property type="match status" value="1"/>
</dbReference>
<evidence type="ECO:0000256" key="10">
    <source>
        <dbReference type="ARBA" id="ARBA00023306"/>
    </source>
</evidence>
<dbReference type="FunFam" id="1.10.8.60:FF:000025">
    <property type="entry name" value="Katanin p60 ATPase-containing subunit A1"/>
    <property type="match status" value="1"/>
</dbReference>
<evidence type="ECO:0000259" key="12">
    <source>
        <dbReference type="SMART" id="SM00382"/>
    </source>
</evidence>
<dbReference type="GO" id="GO:0008017">
    <property type="term" value="F:microtubule binding"/>
    <property type="evidence" value="ECO:0007669"/>
    <property type="project" value="UniProtKB-UniRule"/>
</dbReference>
<dbReference type="EC" id="5.6.1.1" evidence="11"/>
<keyword evidence="10 11" id="KW-0131">Cell cycle</keyword>
<keyword evidence="6 11" id="KW-0498">Mitosis</keyword>
<evidence type="ECO:0000256" key="6">
    <source>
        <dbReference type="ARBA" id="ARBA00022776"/>
    </source>
</evidence>
<dbReference type="Ensembl" id="ENSOKIT00005025060.1">
    <property type="protein sequence ID" value="ENSOKIP00005023614.1"/>
    <property type="gene ID" value="ENSOKIG00005010305.1"/>
</dbReference>
<evidence type="ECO:0000256" key="2">
    <source>
        <dbReference type="ARBA" id="ARBA00022490"/>
    </source>
</evidence>
<dbReference type="PANTHER" id="PTHR23074:SF71">
    <property type="entry name" value="KATANIN P60 ATPASE-CONTAINING SUBUNIT A1"/>
    <property type="match status" value="1"/>
</dbReference>
<evidence type="ECO:0000256" key="8">
    <source>
        <dbReference type="ARBA" id="ARBA00023212"/>
    </source>
</evidence>
<dbReference type="GO" id="GO:0000922">
    <property type="term" value="C:spindle pole"/>
    <property type="evidence" value="ECO:0007669"/>
    <property type="project" value="UniProtKB-SubCell"/>
</dbReference>
<evidence type="ECO:0000313" key="14">
    <source>
        <dbReference type="Proteomes" id="UP000694557"/>
    </source>
</evidence>
<dbReference type="PROSITE" id="PS00674">
    <property type="entry name" value="AAA"/>
    <property type="match status" value="1"/>
</dbReference>
<comment type="subcellular location">
    <subcellularLocation>
        <location evidence="1 11">Cytoplasm</location>
        <location evidence="1 11">Cytoskeleton</location>
        <location evidence="1 11">Spindle</location>
    </subcellularLocation>
    <subcellularLocation>
        <location evidence="11">Cytoplasm</location>
    </subcellularLocation>
    <subcellularLocation>
        <location evidence="11">Cytoplasm</location>
        <location evidence="11">Cytoskeleton</location>
        <location evidence="11">Microtubule organizing center</location>
        <location evidence="11">Centrosome</location>
    </subcellularLocation>
    <subcellularLocation>
        <location evidence="11">Cytoplasm</location>
        <location evidence="11">Cytoskeleton</location>
        <location evidence="11">Spindle pole</location>
    </subcellularLocation>
    <text evidence="11">Predominantly cytoplasmic. Also localized to the interphase centrosome and the mitotic spindle poles. Enhanced recruitment to the mitotic spindle poles requires microtubules and interaction with KATNB1.</text>
</comment>
<keyword evidence="2 11" id="KW-0963">Cytoplasm</keyword>
<dbReference type="GO" id="GO:0005737">
    <property type="term" value="C:cytoplasm"/>
    <property type="evidence" value="ECO:0007669"/>
    <property type="project" value="UniProtKB-SubCell"/>
</dbReference>
<dbReference type="SUPFAM" id="SSF52540">
    <property type="entry name" value="P-loop containing nucleoside triphosphate hydrolases"/>
    <property type="match status" value="1"/>
</dbReference>
<dbReference type="Pfam" id="PF21126">
    <property type="entry name" value="KATNA1_MIT"/>
    <property type="match status" value="1"/>
</dbReference>
<keyword evidence="9 11" id="KW-0413">Isomerase</keyword>
<dbReference type="InterPro" id="IPR041569">
    <property type="entry name" value="AAA_lid_3"/>
</dbReference>
<dbReference type="Pfam" id="PF09336">
    <property type="entry name" value="Vps4_C"/>
    <property type="match status" value="1"/>
</dbReference>
<keyword evidence="8 11" id="KW-0206">Cytoskeleton</keyword>
<organism evidence="13 14">
    <name type="scientific">Oncorhynchus kisutch</name>
    <name type="common">Coho salmon</name>
    <name type="synonym">Salmo kisutch</name>
    <dbReference type="NCBI Taxonomy" id="8019"/>
    <lineage>
        <taxon>Eukaryota</taxon>
        <taxon>Metazoa</taxon>
        <taxon>Chordata</taxon>
        <taxon>Craniata</taxon>
        <taxon>Vertebrata</taxon>
        <taxon>Euteleostomi</taxon>
        <taxon>Actinopterygii</taxon>
        <taxon>Neopterygii</taxon>
        <taxon>Teleostei</taxon>
        <taxon>Protacanthopterygii</taxon>
        <taxon>Salmoniformes</taxon>
        <taxon>Salmonidae</taxon>
        <taxon>Salmoninae</taxon>
        <taxon>Oncorhynchus</taxon>
    </lineage>
</organism>
<evidence type="ECO:0000256" key="7">
    <source>
        <dbReference type="ARBA" id="ARBA00022840"/>
    </source>
</evidence>
<feature type="domain" description="AAA+ ATPase" evidence="12">
    <location>
        <begin position="191"/>
        <end position="333"/>
    </location>
</feature>
<evidence type="ECO:0000313" key="13">
    <source>
        <dbReference type="Ensembl" id="ENSOKIP00005023614.1"/>
    </source>
</evidence>
<dbReference type="InterPro" id="IPR015415">
    <property type="entry name" value="Spast_Vps4_C"/>
</dbReference>
<keyword evidence="7 11" id="KW-0067">ATP-binding</keyword>
<keyword evidence="4 11" id="KW-0493">Microtubule</keyword>
<dbReference type="InterPro" id="IPR048612">
    <property type="entry name" value="KTNA1_AAA_dom"/>
</dbReference>
<dbReference type="PANTHER" id="PTHR23074">
    <property type="entry name" value="AAA DOMAIN-CONTAINING"/>
    <property type="match status" value="1"/>
</dbReference>
<dbReference type="AlphaFoldDB" id="A0A8C7DQC3"/>
<dbReference type="GeneTree" id="ENSGT00940000156638"/>
<dbReference type="InterPro" id="IPR003960">
    <property type="entry name" value="ATPase_AAA_CS"/>
</dbReference>
<dbReference type="Proteomes" id="UP000694557">
    <property type="component" value="Unassembled WGS sequence"/>
</dbReference>
<dbReference type="GO" id="GO:0005874">
    <property type="term" value="C:microtubule"/>
    <property type="evidence" value="ECO:0007669"/>
    <property type="project" value="UniProtKB-KW"/>
</dbReference>
<reference evidence="13" key="1">
    <citation type="submission" date="2025-08" db="UniProtKB">
        <authorList>
            <consortium name="Ensembl"/>
        </authorList>
    </citation>
    <scope>IDENTIFICATION</scope>
</reference>
<keyword evidence="3 11" id="KW-0132">Cell division</keyword>
<evidence type="ECO:0000256" key="11">
    <source>
        <dbReference type="HAMAP-Rule" id="MF_03023"/>
    </source>
</evidence>
<reference evidence="13" key="2">
    <citation type="submission" date="2025-09" db="UniProtKB">
        <authorList>
            <consortium name="Ensembl"/>
        </authorList>
    </citation>
    <scope>IDENTIFICATION</scope>
</reference>
<evidence type="ECO:0000256" key="4">
    <source>
        <dbReference type="ARBA" id="ARBA00022701"/>
    </source>
</evidence>
<dbReference type="CDD" id="cd21748">
    <property type="entry name" value="Kp60-NTD"/>
    <property type="match status" value="1"/>
</dbReference>
<comment type="catalytic activity">
    <reaction evidence="11">
        <text>n ATP + n H2O + a microtubule = n ADP + n phosphate + (n+1) alpha/beta tubulin heterodimers.</text>
        <dbReference type="EC" id="5.6.1.1"/>
    </reaction>
</comment>
<keyword evidence="14" id="KW-1185">Reference proteome</keyword>
<dbReference type="GO" id="GO:0051013">
    <property type="term" value="P:microtubule severing"/>
    <property type="evidence" value="ECO:0007669"/>
    <property type="project" value="UniProtKB-UniRule"/>
</dbReference>